<evidence type="ECO:0000313" key="1">
    <source>
        <dbReference type="EMBL" id="RZC49740.1"/>
    </source>
</evidence>
<organism evidence="1 2">
    <name type="scientific">Papaver somniferum</name>
    <name type="common">Opium poppy</name>
    <dbReference type="NCBI Taxonomy" id="3469"/>
    <lineage>
        <taxon>Eukaryota</taxon>
        <taxon>Viridiplantae</taxon>
        <taxon>Streptophyta</taxon>
        <taxon>Embryophyta</taxon>
        <taxon>Tracheophyta</taxon>
        <taxon>Spermatophyta</taxon>
        <taxon>Magnoliopsida</taxon>
        <taxon>Ranunculales</taxon>
        <taxon>Papaveraceae</taxon>
        <taxon>Papaveroideae</taxon>
        <taxon>Papaver</taxon>
    </lineage>
</organism>
<sequence>MDDPCSNIKKVKGTKWMTRLVGAVGCTYLDAKYPISRYFRPSIRVPISVESNAIYDEVFEERHCRLSYAYGWVDPTSNHFCAICISSQCKYTDLQHKDFGLAKGVATAIFSTAALSYHDE</sequence>
<proteinExistence type="predicted"/>
<dbReference type="AlphaFoldDB" id="A0A4Y7IPL0"/>
<accession>A0A4Y7IPL0</accession>
<name>A0A4Y7IPL0_PAPSO</name>
<evidence type="ECO:0000313" key="2">
    <source>
        <dbReference type="Proteomes" id="UP000316621"/>
    </source>
</evidence>
<protein>
    <submittedName>
        <fullName evidence="1">Uncharacterized protein</fullName>
    </submittedName>
</protein>
<reference evidence="1 2" key="1">
    <citation type="journal article" date="2018" name="Science">
        <title>The opium poppy genome and morphinan production.</title>
        <authorList>
            <person name="Guo L."/>
            <person name="Winzer T."/>
            <person name="Yang X."/>
            <person name="Li Y."/>
            <person name="Ning Z."/>
            <person name="He Z."/>
            <person name="Teodor R."/>
            <person name="Lu Y."/>
            <person name="Bowser T.A."/>
            <person name="Graham I.A."/>
            <person name="Ye K."/>
        </authorList>
    </citation>
    <scope>NUCLEOTIDE SEQUENCE [LARGE SCALE GENOMIC DNA]</scope>
    <source>
        <strain evidence="2">cv. HN1</strain>
        <tissue evidence="1">Leaves</tissue>
    </source>
</reference>
<keyword evidence="2" id="KW-1185">Reference proteome</keyword>
<gene>
    <name evidence="1" type="ORF">C5167_018166</name>
</gene>
<dbReference type="Proteomes" id="UP000316621">
    <property type="component" value="Chromosome 2"/>
</dbReference>
<dbReference type="Gramene" id="RZC49740">
    <property type="protein sequence ID" value="RZC49740"/>
    <property type="gene ID" value="C5167_018166"/>
</dbReference>
<dbReference type="EMBL" id="CM010716">
    <property type="protein sequence ID" value="RZC49740.1"/>
    <property type="molecule type" value="Genomic_DNA"/>
</dbReference>